<keyword evidence="2" id="KW-0812">Transmembrane</keyword>
<feature type="domain" description="PASTA" evidence="3">
    <location>
        <begin position="79"/>
        <end position="143"/>
    </location>
</feature>
<comment type="caution">
    <text evidence="4">The sequence shown here is derived from an EMBL/GenBank/DDBJ whole genome shotgun (WGS) entry which is preliminary data.</text>
</comment>
<dbReference type="Proteomes" id="UP001501581">
    <property type="component" value="Unassembled WGS sequence"/>
</dbReference>
<dbReference type="InterPro" id="IPR005543">
    <property type="entry name" value="PASTA_dom"/>
</dbReference>
<dbReference type="Pfam" id="PF03793">
    <property type="entry name" value="PASTA"/>
    <property type="match status" value="2"/>
</dbReference>
<reference evidence="5" key="1">
    <citation type="journal article" date="2019" name="Int. J. Syst. Evol. Microbiol.">
        <title>The Global Catalogue of Microorganisms (GCM) 10K type strain sequencing project: providing services to taxonomists for standard genome sequencing and annotation.</title>
        <authorList>
            <consortium name="The Broad Institute Genomics Platform"/>
            <consortium name="The Broad Institute Genome Sequencing Center for Infectious Disease"/>
            <person name="Wu L."/>
            <person name="Ma J."/>
        </authorList>
    </citation>
    <scope>NUCLEOTIDE SEQUENCE [LARGE SCALE GENOMIC DNA]</scope>
    <source>
        <strain evidence="5">JCM 13008</strain>
    </source>
</reference>
<dbReference type="SMART" id="SM00740">
    <property type="entry name" value="PASTA"/>
    <property type="match status" value="2"/>
</dbReference>
<evidence type="ECO:0000256" key="2">
    <source>
        <dbReference type="SAM" id="Phobius"/>
    </source>
</evidence>
<keyword evidence="2" id="KW-0472">Membrane</keyword>
<accession>A0ABP4EPS0</accession>
<evidence type="ECO:0000313" key="4">
    <source>
        <dbReference type="EMBL" id="GAA1113501.1"/>
    </source>
</evidence>
<feature type="compositionally biased region" description="Polar residues" evidence="1">
    <location>
        <begin position="68"/>
        <end position="77"/>
    </location>
</feature>
<evidence type="ECO:0000259" key="3">
    <source>
        <dbReference type="PROSITE" id="PS51178"/>
    </source>
</evidence>
<keyword evidence="5" id="KW-1185">Reference proteome</keyword>
<organism evidence="4 5">
    <name type="scientific">Nocardioides dubius</name>
    <dbReference type="NCBI Taxonomy" id="317019"/>
    <lineage>
        <taxon>Bacteria</taxon>
        <taxon>Bacillati</taxon>
        <taxon>Actinomycetota</taxon>
        <taxon>Actinomycetes</taxon>
        <taxon>Propionibacteriales</taxon>
        <taxon>Nocardioidaceae</taxon>
        <taxon>Nocardioides</taxon>
    </lineage>
</organism>
<evidence type="ECO:0000313" key="5">
    <source>
        <dbReference type="Proteomes" id="UP001501581"/>
    </source>
</evidence>
<gene>
    <name evidence="4" type="ORF">GCM10009668_39390</name>
</gene>
<feature type="domain" description="PASTA" evidence="3">
    <location>
        <begin position="304"/>
        <end position="369"/>
    </location>
</feature>
<evidence type="ECO:0000256" key="1">
    <source>
        <dbReference type="SAM" id="MobiDB-lite"/>
    </source>
</evidence>
<proteinExistence type="predicted"/>
<keyword evidence="2" id="KW-1133">Transmembrane helix</keyword>
<protein>
    <recommendedName>
        <fullName evidence="3">PASTA domain-containing protein</fullName>
    </recommendedName>
</protein>
<dbReference type="CDD" id="cd06577">
    <property type="entry name" value="PASTA_pknB"/>
    <property type="match status" value="2"/>
</dbReference>
<dbReference type="Gene3D" id="3.30.10.20">
    <property type="match status" value="2"/>
</dbReference>
<sequence>MIHEDEARRLLQSAADTIDVTSTAPLPEPAPRRTPWLAAAAALVVLGAGAGIALGVGGDDDAAAPPATQRTDSTQTADDLPEGSVPPVLGMMVDDAKAELEAQGLTVRLETGYDCLYTDGRVMETEPGLGLVPDGAVTLTISQGIAPNVQCSGGLWEEDWAILDLAQGRAPADDPGFAPEVSVVVDGGAATTLTRAQALDPATWTPGSGLAIVGAALDAVRPPAEDGDAWQKAQVSSRFGLPPLTECGITRPGSEADLDVTTLSVDSRDQACGAAVQVYRQPPPDHRGLGEVVALVVRSPQTGSVEKVEVPDVRGLRKDDAREAIIAAGLAVTTNTERRCDPGTGVTQQTPKPGASAAGGDVVHLALQAEPKGANCAGLSKAANDLLTWARGGAAPRFADQVTLMRGYAETGTLSAAEAAGKGNWRNCPPAISFCLSALDAIADTDGPIQRRWDTDNMPQLDDGRYLVDCTADLGGLPDGFYDATRIHLYPPSSLPCNQQWEVSVWVDETGAITGVNYAPPR</sequence>
<dbReference type="SUPFAM" id="SSF54184">
    <property type="entry name" value="Penicillin-binding protein 2x (pbp-2x), c-terminal domain"/>
    <property type="match status" value="1"/>
</dbReference>
<dbReference type="PROSITE" id="PS51178">
    <property type="entry name" value="PASTA"/>
    <property type="match status" value="2"/>
</dbReference>
<feature type="transmembrane region" description="Helical" evidence="2">
    <location>
        <begin position="36"/>
        <end position="56"/>
    </location>
</feature>
<name>A0ABP4EPS0_9ACTN</name>
<dbReference type="RefSeq" id="WP_343996628.1">
    <property type="nucleotide sequence ID" value="NZ_BAAALG010000017.1"/>
</dbReference>
<feature type="region of interest" description="Disordered" evidence="1">
    <location>
        <begin position="61"/>
        <end position="85"/>
    </location>
</feature>
<feature type="region of interest" description="Disordered" evidence="1">
    <location>
        <begin position="338"/>
        <end position="357"/>
    </location>
</feature>
<dbReference type="EMBL" id="BAAALG010000017">
    <property type="protein sequence ID" value="GAA1113501.1"/>
    <property type="molecule type" value="Genomic_DNA"/>
</dbReference>